<feature type="binding site" evidence="10">
    <location>
        <position position="164"/>
    </location>
    <ligand>
        <name>UDP-N-acetyl-alpha-D-glucosamine</name>
        <dbReference type="ChEBI" id="CHEBI:57705"/>
    </ligand>
</feature>
<comment type="caution">
    <text evidence="10">Lacks conserved residue(s) required for the propagation of feature annotation.</text>
</comment>
<feature type="domain" description="Glycosyltransferase family 28 N-terminal" evidence="11">
    <location>
        <begin position="7"/>
        <end position="143"/>
    </location>
</feature>
<keyword evidence="3 10" id="KW-0328">Glycosyltransferase</keyword>
<dbReference type="EMBL" id="CP075587">
    <property type="protein sequence ID" value="QYF49127.1"/>
    <property type="molecule type" value="Genomic_DNA"/>
</dbReference>
<evidence type="ECO:0000256" key="3">
    <source>
        <dbReference type="ARBA" id="ARBA00022676"/>
    </source>
</evidence>
<dbReference type="GO" id="GO:0016757">
    <property type="term" value="F:glycosyltransferase activity"/>
    <property type="evidence" value="ECO:0007669"/>
    <property type="project" value="UniProtKB-KW"/>
</dbReference>
<dbReference type="EC" id="2.4.1.227" evidence="10"/>
<name>A0ABX8V1K1_9BACT</name>
<dbReference type="HAMAP" id="MF_00033">
    <property type="entry name" value="MurG"/>
    <property type="match status" value="1"/>
</dbReference>
<proteinExistence type="inferred from homology"/>
<organism evidence="13 14">
    <name type="scientific">Candidatus Rhabdochlamydia oedothoracis</name>
    <dbReference type="NCBI Taxonomy" id="2720720"/>
    <lineage>
        <taxon>Bacteria</taxon>
        <taxon>Pseudomonadati</taxon>
        <taxon>Chlamydiota</taxon>
        <taxon>Chlamydiia</taxon>
        <taxon>Parachlamydiales</taxon>
        <taxon>Candidatus Rhabdochlamydiaceae</taxon>
        <taxon>Candidatus Rhabdochlamydia</taxon>
    </lineage>
</organism>
<dbReference type="PANTHER" id="PTHR21015">
    <property type="entry name" value="UDP-N-ACETYLGLUCOSAMINE--N-ACETYLMURAMYL-(PENTAPEPTIDE) PYROPHOSPHORYL-UNDECAPRENOL N-ACETYLGLUCOSAMINE TRANSFERASE 1"/>
    <property type="match status" value="1"/>
</dbReference>
<evidence type="ECO:0000259" key="12">
    <source>
        <dbReference type="Pfam" id="PF04101"/>
    </source>
</evidence>
<reference evidence="13 14" key="1">
    <citation type="journal article" date="2022" name="bioRxiv">
        <title>Ecology and evolution of chlamydial symbionts of arthropods.</title>
        <authorList>
            <person name="Halter T."/>
            <person name="Koestlbacher S."/>
            <person name="Collingro A."/>
            <person name="Sixt B.S."/>
            <person name="Toenshoff E.R."/>
            <person name="Hendrickx F."/>
            <person name="Kostanjsek R."/>
            <person name="Horn M."/>
        </authorList>
    </citation>
    <scope>NUCLEOTIDE SEQUENCE [LARGE SCALE GENOMIC DNA]</scope>
    <source>
        <strain evidence="13">W744xW776</strain>
    </source>
</reference>
<evidence type="ECO:0000256" key="10">
    <source>
        <dbReference type="HAMAP-Rule" id="MF_00033"/>
    </source>
</evidence>
<dbReference type="Pfam" id="PF03033">
    <property type="entry name" value="Glyco_transf_28"/>
    <property type="match status" value="1"/>
</dbReference>
<keyword evidence="14" id="KW-1185">Reference proteome</keyword>
<protein>
    <recommendedName>
        <fullName evidence="10">UDP-N-acetylglucosamine--N-acetylmuramyl-(pentapeptide) pyrophosphoryl-undecaprenol N-acetylglucosamine transferase</fullName>
        <ecNumber evidence="10">2.4.1.227</ecNumber>
    </recommendedName>
    <alternativeName>
        <fullName evidence="10">Undecaprenyl-PP-MurNAc-pentapeptide-UDPGlcNAc GlcNAc transferase</fullName>
    </alternativeName>
</protein>
<feature type="binding site" evidence="10">
    <location>
        <position position="125"/>
    </location>
    <ligand>
        <name>UDP-N-acetyl-alpha-D-glucosamine</name>
        <dbReference type="ChEBI" id="CHEBI:57705"/>
    </ligand>
</feature>
<evidence type="ECO:0000313" key="13">
    <source>
        <dbReference type="EMBL" id="QYF49127.1"/>
    </source>
</evidence>
<evidence type="ECO:0000256" key="2">
    <source>
        <dbReference type="ARBA" id="ARBA00022618"/>
    </source>
</evidence>
<dbReference type="SUPFAM" id="SSF53756">
    <property type="entry name" value="UDP-Glycosyltransferase/glycogen phosphorylase"/>
    <property type="match status" value="1"/>
</dbReference>
<keyword evidence="6 10" id="KW-0573">Peptidoglycan synthesis</keyword>
<dbReference type="Pfam" id="PF04101">
    <property type="entry name" value="Glyco_tran_28_C"/>
    <property type="match status" value="1"/>
</dbReference>
<evidence type="ECO:0000256" key="4">
    <source>
        <dbReference type="ARBA" id="ARBA00022679"/>
    </source>
</evidence>
<sequence length="361" mass="40587">MMIKKKVIIAAGGTGGHLLPAQEIAKKLQEKEIEVLFVGSGLKENLYFDRKSFKFHEILAKTPFQKGLTRCLGALYALLKAVAQSYFFLKGFKPDLIIGFGSFHAFPILCAAKLQKRPFMLFESNTVAGKVTRFFSSFATHTAIHLPLAKKIKGNLIEVAWPLRVKESTLSQVKAREQLQLAPHRFTLLIFGGSQGASAINHSVLSICKHLLAKEIPFQIIHLAGRSISVEVEQFCKRHNIPASIKTFEKNMSQVFYAADLALCRSGAATIAEIIHYQVPAILVPYPYATEQHQRENALFLERLSAAYVVKEGIDMQRVILEFLDTFYKNPELGEQMRVSLQNLKSEKREMSDLIIETLHV</sequence>
<evidence type="ECO:0000256" key="5">
    <source>
        <dbReference type="ARBA" id="ARBA00022960"/>
    </source>
</evidence>
<comment type="pathway">
    <text evidence="10">Cell wall biogenesis; peptidoglycan biosynthesis.</text>
</comment>
<feature type="binding site" evidence="10">
    <location>
        <begin position="14"/>
        <end position="16"/>
    </location>
    <ligand>
        <name>UDP-N-acetyl-alpha-D-glucosamine</name>
        <dbReference type="ChEBI" id="CHEBI:57705"/>
    </ligand>
</feature>
<comment type="function">
    <text evidence="10">Cell wall formation. Catalyzes the transfer of a GlcNAc subunit on undecaprenyl-pyrophosphoryl-MurNAc-pentapeptide (lipid intermediate I) to form undecaprenyl-pyrophosphoryl-MurNAc-(pentapeptide)GlcNAc (lipid intermediate II).</text>
</comment>
<dbReference type="NCBIfam" id="TIGR01133">
    <property type="entry name" value="murG"/>
    <property type="match status" value="1"/>
</dbReference>
<evidence type="ECO:0000256" key="7">
    <source>
        <dbReference type="ARBA" id="ARBA00023136"/>
    </source>
</evidence>
<evidence type="ECO:0000256" key="6">
    <source>
        <dbReference type="ARBA" id="ARBA00022984"/>
    </source>
</evidence>
<comment type="subcellular location">
    <subcellularLocation>
        <location evidence="10">Cell membrane</location>
        <topology evidence="10">Peripheral membrane protein</topology>
        <orientation evidence="10">Cytoplasmic side</orientation>
    </subcellularLocation>
</comment>
<gene>
    <name evidence="10" type="primary">murG</name>
    <name evidence="13" type="ORF">RHABOEDO_001399</name>
</gene>
<keyword evidence="5 10" id="KW-0133">Cell shape</keyword>
<accession>A0ABX8V1K1</accession>
<feature type="domain" description="Glycosyl transferase family 28 C-terminal" evidence="12">
    <location>
        <begin position="187"/>
        <end position="335"/>
    </location>
</feature>
<keyword evidence="8 10" id="KW-0131">Cell cycle</keyword>
<evidence type="ECO:0000313" key="14">
    <source>
        <dbReference type="Proteomes" id="UP000826014"/>
    </source>
</evidence>
<dbReference type="Gene3D" id="3.40.50.2000">
    <property type="entry name" value="Glycogen Phosphorylase B"/>
    <property type="match status" value="2"/>
</dbReference>
<feature type="binding site" evidence="10">
    <location>
        <position position="194"/>
    </location>
    <ligand>
        <name>UDP-N-acetyl-alpha-D-glucosamine</name>
        <dbReference type="ChEBI" id="CHEBI:57705"/>
    </ligand>
</feature>
<dbReference type="RefSeq" id="WP_215216852.1">
    <property type="nucleotide sequence ID" value="NZ_CP075587.1"/>
</dbReference>
<dbReference type="InterPro" id="IPR006009">
    <property type="entry name" value="GlcNAc_MurG"/>
</dbReference>
<keyword evidence="9 10" id="KW-0961">Cell wall biogenesis/degradation</keyword>
<comment type="similarity">
    <text evidence="10">Belongs to the glycosyltransferase 28 family. MurG subfamily.</text>
</comment>
<comment type="catalytic activity">
    <reaction evidence="10">
        <text>di-trans,octa-cis-undecaprenyl diphospho-N-acetyl-alpha-D-muramoyl-L-alanyl-D-glutamyl-meso-2,6-diaminopimeloyl-D-alanyl-D-alanine + UDP-N-acetyl-alpha-D-glucosamine = di-trans,octa-cis-undecaprenyl diphospho-[N-acetyl-alpha-D-glucosaminyl-(1-&gt;4)]-N-acetyl-alpha-D-muramoyl-L-alanyl-D-glutamyl-meso-2,6-diaminopimeloyl-D-alanyl-D-alanine + UDP + H(+)</text>
        <dbReference type="Rhea" id="RHEA:31227"/>
        <dbReference type="ChEBI" id="CHEBI:15378"/>
        <dbReference type="ChEBI" id="CHEBI:57705"/>
        <dbReference type="ChEBI" id="CHEBI:58223"/>
        <dbReference type="ChEBI" id="CHEBI:61387"/>
        <dbReference type="ChEBI" id="CHEBI:61388"/>
        <dbReference type="EC" id="2.4.1.227"/>
    </reaction>
</comment>
<keyword evidence="2 10" id="KW-0132">Cell division</keyword>
<evidence type="ECO:0000256" key="1">
    <source>
        <dbReference type="ARBA" id="ARBA00022475"/>
    </source>
</evidence>
<evidence type="ECO:0000259" key="11">
    <source>
        <dbReference type="Pfam" id="PF03033"/>
    </source>
</evidence>
<feature type="binding site" evidence="10">
    <location>
        <position position="294"/>
    </location>
    <ligand>
        <name>UDP-N-acetyl-alpha-D-glucosamine</name>
        <dbReference type="ChEBI" id="CHEBI:57705"/>
    </ligand>
</feature>
<dbReference type="InterPro" id="IPR004276">
    <property type="entry name" value="GlycoTrans_28_N"/>
</dbReference>
<dbReference type="Proteomes" id="UP000826014">
    <property type="component" value="Chromosome"/>
</dbReference>
<evidence type="ECO:0000256" key="9">
    <source>
        <dbReference type="ARBA" id="ARBA00023316"/>
    </source>
</evidence>
<keyword evidence="4 10" id="KW-0808">Transferase</keyword>
<dbReference type="CDD" id="cd03785">
    <property type="entry name" value="GT28_MurG"/>
    <property type="match status" value="1"/>
</dbReference>
<keyword evidence="7 10" id="KW-0472">Membrane</keyword>
<dbReference type="PANTHER" id="PTHR21015:SF22">
    <property type="entry name" value="GLYCOSYLTRANSFERASE"/>
    <property type="match status" value="1"/>
</dbReference>
<keyword evidence="1 10" id="KW-1003">Cell membrane</keyword>
<evidence type="ECO:0000256" key="8">
    <source>
        <dbReference type="ARBA" id="ARBA00023306"/>
    </source>
</evidence>
<dbReference type="InterPro" id="IPR007235">
    <property type="entry name" value="Glyco_trans_28_C"/>
</dbReference>